<dbReference type="EMBL" id="JARKIF010000040">
    <property type="protein sequence ID" value="KAJ7609491.1"/>
    <property type="molecule type" value="Genomic_DNA"/>
</dbReference>
<dbReference type="Proteomes" id="UP001221142">
    <property type="component" value="Unassembled WGS sequence"/>
</dbReference>
<evidence type="ECO:0000313" key="2">
    <source>
        <dbReference type="Proteomes" id="UP001221142"/>
    </source>
</evidence>
<comment type="caution">
    <text evidence="1">The sequence shown here is derived from an EMBL/GenBank/DDBJ whole genome shotgun (WGS) entry which is preliminary data.</text>
</comment>
<accession>A0AAD7F8V4</accession>
<proteinExistence type="predicted"/>
<evidence type="ECO:0000313" key="1">
    <source>
        <dbReference type="EMBL" id="KAJ7609491.1"/>
    </source>
</evidence>
<sequence length="202" mass="23088">MAHTWMVQAAHIFSSLDIQTNREDYVFLRSVQSIMHFSGSLDHLPPGYLFLCSPDQFAIDPRSDCPAYWSLDPSGAARLTPEEAARLGFPEFLVDVKIRGLFFTDEVYAGMREFHAAKGYDPDTLGLVKDLGYPLCEIACEEEELHAYRRNFGRENVGRDYESQSRSWIVRLMKRAQSLKKRMLSSTMARIGVRPTGSTRRK</sequence>
<dbReference type="AlphaFoldDB" id="A0AAD7F8V4"/>
<reference evidence="1" key="1">
    <citation type="submission" date="2023-03" db="EMBL/GenBank/DDBJ databases">
        <title>Massive genome expansion in bonnet fungi (Mycena s.s.) driven by repeated elements and novel gene families across ecological guilds.</title>
        <authorList>
            <consortium name="Lawrence Berkeley National Laboratory"/>
            <person name="Harder C.B."/>
            <person name="Miyauchi S."/>
            <person name="Viragh M."/>
            <person name="Kuo A."/>
            <person name="Thoen E."/>
            <person name="Andreopoulos B."/>
            <person name="Lu D."/>
            <person name="Skrede I."/>
            <person name="Drula E."/>
            <person name="Henrissat B."/>
            <person name="Morin E."/>
            <person name="Kohler A."/>
            <person name="Barry K."/>
            <person name="LaButti K."/>
            <person name="Morin E."/>
            <person name="Salamov A."/>
            <person name="Lipzen A."/>
            <person name="Mereny Z."/>
            <person name="Hegedus B."/>
            <person name="Baldrian P."/>
            <person name="Stursova M."/>
            <person name="Weitz H."/>
            <person name="Taylor A."/>
            <person name="Grigoriev I.V."/>
            <person name="Nagy L.G."/>
            <person name="Martin F."/>
            <person name="Kauserud H."/>
        </authorList>
    </citation>
    <scope>NUCLEOTIDE SEQUENCE</scope>
    <source>
        <strain evidence="1">9284</strain>
    </source>
</reference>
<keyword evidence="2" id="KW-1185">Reference proteome</keyword>
<name>A0AAD7F8V4_9AGAR</name>
<organism evidence="1 2">
    <name type="scientific">Roridomyces roridus</name>
    <dbReference type="NCBI Taxonomy" id="1738132"/>
    <lineage>
        <taxon>Eukaryota</taxon>
        <taxon>Fungi</taxon>
        <taxon>Dikarya</taxon>
        <taxon>Basidiomycota</taxon>
        <taxon>Agaricomycotina</taxon>
        <taxon>Agaricomycetes</taxon>
        <taxon>Agaricomycetidae</taxon>
        <taxon>Agaricales</taxon>
        <taxon>Marasmiineae</taxon>
        <taxon>Mycenaceae</taxon>
        <taxon>Roridomyces</taxon>
    </lineage>
</organism>
<protein>
    <submittedName>
        <fullName evidence="1">Uncharacterized protein</fullName>
    </submittedName>
</protein>
<gene>
    <name evidence="1" type="ORF">FB45DRAFT_368112</name>
</gene>